<comment type="caution">
    <text evidence="11">The sequence shown here is derived from an EMBL/GenBank/DDBJ whole genome shotgun (WGS) entry which is preliminary data.</text>
</comment>
<feature type="transmembrane region" description="Helical" evidence="10">
    <location>
        <begin position="954"/>
        <end position="973"/>
    </location>
</feature>
<evidence type="ECO:0000256" key="6">
    <source>
        <dbReference type="ARBA" id="ARBA00022989"/>
    </source>
</evidence>
<accession>A0A103YMP9</accession>
<evidence type="ECO:0000256" key="3">
    <source>
        <dbReference type="ARBA" id="ARBA00022448"/>
    </source>
</evidence>
<feature type="transmembrane region" description="Helical" evidence="10">
    <location>
        <begin position="556"/>
        <end position="580"/>
    </location>
</feature>
<dbReference type="Proteomes" id="UP000243975">
    <property type="component" value="Unassembled WGS sequence"/>
</dbReference>
<dbReference type="Gramene" id="KVI11919">
    <property type="protein sequence ID" value="KVI11919"/>
    <property type="gene ID" value="Ccrd_009669"/>
</dbReference>
<evidence type="ECO:0000256" key="10">
    <source>
        <dbReference type="SAM" id="Phobius"/>
    </source>
</evidence>
<feature type="transmembrane region" description="Helical" evidence="10">
    <location>
        <begin position="377"/>
        <end position="397"/>
    </location>
</feature>
<feature type="transmembrane region" description="Helical" evidence="10">
    <location>
        <begin position="911"/>
        <end position="934"/>
    </location>
</feature>
<dbReference type="Pfam" id="PF00854">
    <property type="entry name" value="PTR2"/>
    <property type="match status" value="3"/>
</dbReference>
<dbReference type="PROSITE" id="PS01022">
    <property type="entry name" value="PTR2_1"/>
    <property type="match status" value="2"/>
</dbReference>
<feature type="transmembrane region" description="Helical" evidence="10">
    <location>
        <begin position="451"/>
        <end position="476"/>
    </location>
</feature>
<dbReference type="FunFam" id="1.20.1250.20:FF:000037">
    <property type="entry name" value="Protein NRT1/ PTR FAMILY 5.2"/>
    <property type="match status" value="1"/>
</dbReference>
<dbReference type="Gene3D" id="1.20.1250.20">
    <property type="entry name" value="MFS general substrate transporter like domains"/>
    <property type="match status" value="3"/>
</dbReference>
<evidence type="ECO:0000256" key="8">
    <source>
        <dbReference type="ARBA" id="ARBA00044504"/>
    </source>
</evidence>
<dbReference type="GO" id="GO:0022857">
    <property type="term" value="F:transmembrane transporter activity"/>
    <property type="evidence" value="ECO:0007669"/>
    <property type="project" value="InterPro"/>
</dbReference>
<feature type="transmembrane region" description="Helical" evidence="10">
    <location>
        <begin position="210"/>
        <end position="229"/>
    </location>
</feature>
<evidence type="ECO:0000256" key="4">
    <source>
        <dbReference type="ARBA" id="ARBA00022553"/>
    </source>
</evidence>
<dbReference type="InterPro" id="IPR000109">
    <property type="entry name" value="POT_fam"/>
</dbReference>
<feature type="transmembrane region" description="Helical" evidence="10">
    <location>
        <begin position="332"/>
        <end position="356"/>
    </location>
</feature>
<dbReference type="SUPFAM" id="SSF103473">
    <property type="entry name" value="MFS general substrate transporter"/>
    <property type="match status" value="2"/>
</dbReference>
<feature type="transmembrane region" description="Helical" evidence="10">
    <location>
        <begin position="96"/>
        <end position="114"/>
    </location>
</feature>
<feature type="transmembrane region" description="Helical" evidence="10">
    <location>
        <begin position="669"/>
        <end position="690"/>
    </location>
</feature>
<feature type="transmembrane region" description="Helical" evidence="10">
    <location>
        <begin position="290"/>
        <end position="312"/>
    </location>
</feature>
<dbReference type="AlphaFoldDB" id="A0A103YMP9"/>
<evidence type="ECO:0000256" key="9">
    <source>
        <dbReference type="RuleBase" id="RU003755"/>
    </source>
</evidence>
<reference evidence="11 12" key="1">
    <citation type="journal article" date="2016" name="Sci. Rep.">
        <title>The genome sequence of the outbreeding globe artichoke constructed de novo incorporating a phase-aware low-pass sequencing strategy of F1 progeny.</title>
        <authorList>
            <person name="Scaglione D."/>
            <person name="Reyes-Chin-Wo S."/>
            <person name="Acquadro A."/>
            <person name="Froenicke L."/>
            <person name="Portis E."/>
            <person name="Beitel C."/>
            <person name="Tirone M."/>
            <person name="Mauro R."/>
            <person name="Lo Monaco A."/>
            <person name="Mauromicale G."/>
            <person name="Faccioli P."/>
            <person name="Cattivelli L."/>
            <person name="Rieseberg L."/>
            <person name="Michelmore R."/>
            <person name="Lanteri S."/>
        </authorList>
    </citation>
    <scope>NUCLEOTIDE SEQUENCE [LARGE SCALE GENOMIC DNA]</scope>
    <source>
        <strain evidence="11">2C</strain>
    </source>
</reference>
<organism evidence="11 12">
    <name type="scientific">Cynara cardunculus var. scolymus</name>
    <name type="common">Globe artichoke</name>
    <name type="synonym">Cynara scolymus</name>
    <dbReference type="NCBI Taxonomy" id="59895"/>
    <lineage>
        <taxon>Eukaryota</taxon>
        <taxon>Viridiplantae</taxon>
        <taxon>Streptophyta</taxon>
        <taxon>Embryophyta</taxon>
        <taxon>Tracheophyta</taxon>
        <taxon>Spermatophyta</taxon>
        <taxon>Magnoliopsida</taxon>
        <taxon>eudicotyledons</taxon>
        <taxon>Gunneridae</taxon>
        <taxon>Pentapetalae</taxon>
        <taxon>asterids</taxon>
        <taxon>campanulids</taxon>
        <taxon>Asterales</taxon>
        <taxon>Asteraceae</taxon>
        <taxon>Carduoideae</taxon>
        <taxon>Cardueae</taxon>
        <taxon>Carduinae</taxon>
        <taxon>Cynara</taxon>
    </lineage>
</organism>
<protein>
    <submittedName>
        <fullName evidence="11">Major facilitator superfamily domain, general substrate transporter</fullName>
    </submittedName>
</protein>
<feature type="transmembrane region" description="Helical" evidence="10">
    <location>
        <begin position="235"/>
        <end position="254"/>
    </location>
</feature>
<dbReference type="PANTHER" id="PTHR11654">
    <property type="entry name" value="OLIGOPEPTIDE TRANSPORTER-RELATED"/>
    <property type="match status" value="1"/>
</dbReference>
<feature type="transmembrane region" description="Helical" evidence="10">
    <location>
        <begin position="711"/>
        <end position="730"/>
    </location>
</feature>
<feature type="transmembrane region" description="Helical" evidence="10">
    <location>
        <begin position="600"/>
        <end position="618"/>
    </location>
</feature>
<feature type="transmembrane region" description="Helical" evidence="10">
    <location>
        <begin position="1038"/>
        <end position="1057"/>
    </location>
</feature>
<evidence type="ECO:0000256" key="2">
    <source>
        <dbReference type="ARBA" id="ARBA00005982"/>
    </source>
</evidence>
<dbReference type="PROSITE" id="PS01023">
    <property type="entry name" value="PTR2_2"/>
    <property type="match status" value="1"/>
</dbReference>
<keyword evidence="5 9" id="KW-0812">Transmembrane</keyword>
<keyword evidence="4" id="KW-0597">Phosphoprotein</keyword>
<feature type="transmembrane region" description="Helical" evidence="10">
    <location>
        <begin position="742"/>
        <end position="761"/>
    </location>
</feature>
<proteinExistence type="inferred from homology"/>
<feature type="transmembrane region" description="Helical" evidence="10">
    <location>
        <begin position="417"/>
        <end position="439"/>
    </location>
</feature>
<feature type="transmembrane region" description="Helical" evidence="10">
    <location>
        <begin position="496"/>
        <end position="516"/>
    </location>
</feature>
<feature type="transmembrane region" description="Helical" evidence="10">
    <location>
        <begin position="868"/>
        <end position="890"/>
    </location>
</feature>
<feature type="transmembrane region" description="Helical" evidence="10">
    <location>
        <begin position="630"/>
        <end position="649"/>
    </location>
</feature>
<comment type="similarity">
    <text evidence="8">Belongs to the major facilitator superfamily. Phosphate:H(+) symporter (TC 2.A.1.9) family.</text>
</comment>
<evidence type="ECO:0000256" key="5">
    <source>
        <dbReference type="ARBA" id="ARBA00022692"/>
    </source>
</evidence>
<dbReference type="GO" id="GO:0006857">
    <property type="term" value="P:oligopeptide transport"/>
    <property type="evidence" value="ECO:0007669"/>
    <property type="project" value="InterPro"/>
</dbReference>
<evidence type="ECO:0000256" key="1">
    <source>
        <dbReference type="ARBA" id="ARBA00004141"/>
    </source>
</evidence>
<dbReference type="EMBL" id="LEKV01000025">
    <property type="protein sequence ID" value="KVI11919.1"/>
    <property type="molecule type" value="Genomic_DNA"/>
</dbReference>
<evidence type="ECO:0000256" key="7">
    <source>
        <dbReference type="ARBA" id="ARBA00023136"/>
    </source>
</evidence>
<name>A0A103YMP9_CYNCS</name>
<dbReference type="GO" id="GO:0016020">
    <property type="term" value="C:membrane"/>
    <property type="evidence" value="ECO:0007669"/>
    <property type="project" value="UniProtKB-SubCell"/>
</dbReference>
<keyword evidence="12" id="KW-1185">Reference proteome</keyword>
<dbReference type="InterPro" id="IPR018456">
    <property type="entry name" value="PTR2_symporter_CS"/>
</dbReference>
<gene>
    <name evidence="11" type="ORF">Ccrd_009669</name>
</gene>
<comment type="similarity">
    <text evidence="2 9">Belongs to the major facilitator superfamily. Proton-dependent oligopeptide transporter (POT/PTR) (TC 2.A.17) family.</text>
</comment>
<dbReference type="InterPro" id="IPR036259">
    <property type="entry name" value="MFS_trans_sf"/>
</dbReference>
<dbReference type="OMA" id="CNCRREN"/>
<keyword evidence="6 10" id="KW-1133">Transmembrane helix</keyword>
<comment type="subcellular location">
    <subcellularLocation>
        <location evidence="1 9">Membrane</location>
        <topology evidence="1 9">Multi-pass membrane protein</topology>
    </subcellularLocation>
</comment>
<feature type="transmembrane region" description="Helical" evidence="10">
    <location>
        <begin position="120"/>
        <end position="140"/>
    </location>
</feature>
<sequence length="1070" mass="118545">MGRKSQTGDYREVDTESSTCNLLESKEEDGIYTEDGTVDYLNNPANKEKTGTWKACGFILGNECCERLAFYGMSSNLVRYFKYHLNEHSATASRNLSTWTGTCYLTPLIGAFVADTYIGRYWTIASFSIIYAIGMAMLTLSASVPGLKPTCYENDVCSATEAQIALCFTSLYLVSLGTGGIKPCVSSYGADQFDDHDEVEEKQKSSFFNWFYFVINIGALVAHSVLVWIQDNVGWGWGFLVPTVAMAIAVVSFLDKAAVVLSSDHRNGSIDPWKLCSGSQVEELKAVLRLLPIWATGIIFCTVYAQMSNLFVLQGSTLDPRVGTSSFEIPPASLGIFDTISVIFWVPVYDCVIVHVARRLTGQQNGLTQLQRIGTGLFISIFSMVCAGILEVVRLEIVSRNNYYELDRIPMSIFWQVPQYFLMGCAEVFTFIGQLEFFYEQAPDSMRSLCAALQLTITALGNYLSAFLVTIVTVISTQGGSPGWITDNLNYGHLDYFFWLLAGLSVVNLGVFITLAKRHTYKIPAGAGEDCVYTKDGTVDYHNSPAKKFKTGCWKACFFIVATASFERLAYFGMSSNLLLYFKYELNQHSATASRNLSNWTGACYIAPLFGAFVADGYIGKYRTIAISSILYAIGMTLLTLSAAVPALVPSCLKTDVWDATGSRTVVCFTALYLVALASGGIKACVSAYGADQFDDNDTAEKKLKSSFFNWYYQMMNIGSLLAHSLIVWVQDNVGWDWGFGIPTLAMAMGVVSFFSGTWFYRNQKPGGSPLTRFFQVAVASLRKKRINVPADASLLYEIDDVNSYRAMGSVNPWRLCTVTQVEELKTVLRLLPIWITGIIFSSVRGQMDNLFVLQGSFMDTQVGNSSFNIPPASLGTFGTLSVIFWVPVYDQIIVPLARKLTGHPNGITQLQRIGAGHFISIFSMLSAGILEVIRLNIVKRHNYYEIKPVPISIFWQIPQFFIIGCAEVFTLVGQMEFFYEQVPDSMRSLGSALRLTTIALGNYTSSLLVSIVIKWTTEDGGPGWIPDNLNYGQLQNFFWLLGVLSVVNLAVFVVAARWHTSKRLVGVIM</sequence>
<keyword evidence="7 10" id="KW-0472">Membrane</keyword>
<evidence type="ECO:0000313" key="12">
    <source>
        <dbReference type="Proteomes" id="UP000243975"/>
    </source>
</evidence>
<evidence type="ECO:0000313" key="11">
    <source>
        <dbReference type="EMBL" id="KVI11919.1"/>
    </source>
</evidence>
<keyword evidence="3 9" id="KW-0813">Transport</keyword>